<evidence type="ECO:0008006" key="3">
    <source>
        <dbReference type="Google" id="ProtNLM"/>
    </source>
</evidence>
<dbReference type="AlphaFoldDB" id="A0A365QRG7"/>
<name>A0A365QRG7_9BURK</name>
<accession>A0A365QRG7</accession>
<proteinExistence type="predicted"/>
<organism evidence="1 2">
    <name type="scientific">Burkholderia reimsis</name>
    <dbReference type="NCBI Taxonomy" id="2234132"/>
    <lineage>
        <taxon>Bacteria</taxon>
        <taxon>Pseudomonadati</taxon>
        <taxon>Pseudomonadota</taxon>
        <taxon>Betaproteobacteria</taxon>
        <taxon>Burkholderiales</taxon>
        <taxon>Burkholderiaceae</taxon>
        <taxon>Burkholderia</taxon>
    </lineage>
</organism>
<protein>
    <recommendedName>
        <fullName evidence="3">Peptidase C39-like domain-containing protein</fullName>
    </recommendedName>
</protein>
<evidence type="ECO:0000313" key="2">
    <source>
        <dbReference type="Proteomes" id="UP000252458"/>
    </source>
</evidence>
<dbReference type="EMBL" id="QMFZ01000022">
    <property type="protein sequence ID" value="RBB36793.1"/>
    <property type="molecule type" value="Genomic_DNA"/>
</dbReference>
<keyword evidence="2" id="KW-1185">Reference proteome</keyword>
<reference evidence="1 2" key="1">
    <citation type="submission" date="2018-06" db="EMBL/GenBank/DDBJ databases">
        <title>Draft genome sequence of Burkholderia reimsis strain BE51 isolated from a French agricultural soil.</title>
        <authorList>
            <person name="Esmaeel Q."/>
        </authorList>
    </citation>
    <scope>NUCLEOTIDE SEQUENCE [LARGE SCALE GENOMIC DNA]</scope>
    <source>
        <strain evidence="1 2">BE51</strain>
    </source>
</reference>
<comment type="caution">
    <text evidence="1">The sequence shown here is derived from an EMBL/GenBank/DDBJ whole genome shotgun (WGS) entry which is preliminary data.</text>
</comment>
<evidence type="ECO:0000313" key="1">
    <source>
        <dbReference type="EMBL" id="RBB36793.1"/>
    </source>
</evidence>
<gene>
    <name evidence="1" type="ORF">DPV79_24355</name>
</gene>
<dbReference type="Proteomes" id="UP000252458">
    <property type="component" value="Unassembled WGS sequence"/>
</dbReference>
<sequence length="213" mass="23322">MLIHKFHPNVRLGQQPTIADSGNPLFSRQGHWDGGSSLHCVAMALALLGKLTDPVYLPYHASGTERAVWDHAWRQYLHGLTLSELASFVAELNVGVQPTIRSGQDDDILRFGSRELHAGRPVVVGWRQRHLVKWHAALAVGVEGHQTRKAFEPCALLLLDPAGDAPGLSGFNARLERHASEQVRYRSPAAARAVTLEGAVSIRPLVDTATDVR</sequence>
<dbReference type="RefSeq" id="WP_113046680.1">
    <property type="nucleotide sequence ID" value="NZ_QMFZ01000022.1"/>
</dbReference>